<keyword evidence="2" id="KW-0472">Membrane</keyword>
<feature type="transmembrane region" description="Helical" evidence="2">
    <location>
        <begin position="118"/>
        <end position="136"/>
    </location>
</feature>
<gene>
    <name evidence="3" type="ORF">DFL_004803</name>
</gene>
<reference evidence="3 4" key="1">
    <citation type="submission" date="2019-01" db="EMBL/GenBank/DDBJ databases">
        <title>Intercellular communication is required for trap formation in the nematode-trapping fungus Duddingtonia flagrans.</title>
        <authorList>
            <person name="Youssar L."/>
            <person name="Wernet V."/>
            <person name="Hensel N."/>
            <person name="Hildebrandt H.-G."/>
            <person name="Fischer R."/>
        </authorList>
    </citation>
    <scope>NUCLEOTIDE SEQUENCE [LARGE SCALE GENOMIC DNA]</scope>
    <source>
        <strain evidence="3 4">CBS H-5679</strain>
    </source>
</reference>
<keyword evidence="2" id="KW-0812">Transmembrane</keyword>
<feature type="region of interest" description="Disordered" evidence="1">
    <location>
        <begin position="1"/>
        <end position="46"/>
    </location>
</feature>
<sequence>MASTQNPEITTHGSEMYSRPHWMPQASSESTIPRKPVPYQSIDTPISSLNEPEYELKGKPGTEGPPQQSKWGITWQSPALCLVSFLTGIALAIGNHAYFTRLNGTPYENVVWVGRYGLAMALVVKTCFATSILVCYEQVVWMGLKNKESGTSFRAIDALFGATYQVVSLFYYSIWIQHPLSAIMITLRWLLPIMSIVAPTTLTVQSRGTVSYRDCQVPTLNLSATDYNRFYFGDNEPETGTYLADLAFQEYTGNSWNPSPLALKIATLTGYLGEPVAMGD</sequence>
<dbReference type="OrthoDB" id="5340195at2759"/>
<accession>A0A437A611</accession>
<keyword evidence="4" id="KW-1185">Reference proteome</keyword>
<feature type="transmembrane region" description="Helical" evidence="2">
    <location>
        <begin position="180"/>
        <end position="204"/>
    </location>
</feature>
<proteinExistence type="predicted"/>
<evidence type="ECO:0000256" key="1">
    <source>
        <dbReference type="SAM" id="MobiDB-lite"/>
    </source>
</evidence>
<keyword evidence="2" id="KW-1133">Transmembrane helix</keyword>
<feature type="transmembrane region" description="Helical" evidence="2">
    <location>
        <begin position="79"/>
        <end position="98"/>
    </location>
</feature>
<name>A0A437A611_ARTFL</name>
<comment type="caution">
    <text evidence="3">The sequence shown here is derived from an EMBL/GenBank/DDBJ whole genome shotgun (WGS) entry which is preliminary data.</text>
</comment>
<evidence type="ECO:0000313" key="4">
    <source>
        <dbReference type="Proteomes" id="UP000283090"/>
    </source>
</evidence>
<dbReference type="RefSeq" id="XP_067492077.1">
    <property type="nucleotide sequence ID" value="XM_067633960.1"/>
</dbReference>
<feature type="transmembrane region" description="Helical" evidence="2">
    <location>
        <begin position="156"/>
        <end position="174"/>
    </location>
</feature>
<protein>
    <submittedName>
        <fullName evidence="3">Uncharacterized protein</fullName>
    </submittedName>
</protein>
<dbReference type="GeneID" id="93587114"/>
<dbReference type="Proteomes" id="UP000283090">
    <property type="component" value="Unassembled WGS sequence"/>
</dbReference>
<dbReference type="VEuPathDB" id="FungiDB:DFL_004803"/>
<dbReference type="PANTHER" id="PTHR35041:SF3">
    <property type="entry name" value="FORMYLMETHIONINE DEFORMYLASE-LIKE PROTEIN"/>
    <property type="match status" value="1"/>
</dbReference>
<evidence type="ECO:0000313" key="3">
    <source>
        <dbReference type="EMBL" id="RVD86533.1"/>
    </source>
</evidence>
<dbReference type="AlphaFoldDB" id="A0A437A611"/>
<organism evidence="3 4">
    <name type="scientific">Arthrobotrys flagrans</name>
    <name type="common">Nematode-trapping fungus</name>
    <name type="synonym">Trichothecium flagrans</name>
    <dbReference type="NCBI Taxonomy" id="97331"/>
    <lineage>
        <taxon>Eukaryota</taxon>
        <taxon>Fungi</taxon>
        <taxon>Dikarya</taxon>
        <taxon>Ascomycota</taxon>
        <taxon>Pezizomycotina</taxon>
        <taxon>Orbiliomycetes</taxon>
        <taxon>Orbiliales</taxon>
        <taxon>Orbiliaceae</taxon>
        <taxon>Arthrobotrys</taxon>
    </lineage>
</organism>
<evidence type="ECO:0000256" key="2">
    <source>
        <dbReference type="SAM" id="Phobius"/>
    </source>
</evidence>
<feature type="compositionally biased region" description="Polar residues" evidence="1">
    <location>
        <begin position="1"/>
        <end position="13"/>
    </location>
</feature>
<dbReference type="PANTHER" id="PTHR35041">
    <property type="entry name" value="MEDIATOR OF RNA POLYMERASE II TRANSCRIPTION SUBUNIT 1"/>
    <property type="match status" value="1"/>
</dbReference>
<dbReference type="EMBL" id="SAEB01000006">
    <property type="protein sequence ID" value="RVD86533.1"/>
    <property type="molecule type" value="Genomic_DNA"/>
</dbReference>